<dbReference type="Pfam" id="PF01841">
    <property type="entry name" value="Transglut_core"/>
    <property type="match status" value="1"/>
</dbReference>
<dbReference type="Pfam" id="PF08379">
    <property type="entry name" value="Bact_transglu_N"/>
    <property type="match status" value="1"/>
</dbReference>
<dbReference type="InterPro" id="IPR013589">
    <property type="entry name" value="Bac_transglu_N"/>
</dbReference>
<dbReference type="SMART" id="SM00460">
    <property type="entry name" value="TGc"/>
    <property type="match status" value="1"/>
</dbReference>
<proteinExistence type="predicted"/>
<accession>A0A7S7SL65</accession>
<organism evidence="2 3">
    <name type="scientific">Paludibaculum fermentans</name>
    <dbReference type="NCBI Taxonomy" id="1473598"/>
    <lineage>
        <taxon>Bacteria</taxon>
        <taxon>Pseudomonadati</taxon>
        <taxon>Acidobacteriota</taxon>
        <taxon>Terriglobia</taxon>
        <taxon>Bryobacterales</taxon>
        <taxon>Bryobacteraceae</taxon>
        <taxon>Paludibaculum</taxon>
    </lineage>
</organism>
<evidence type="ECO:0000313" key="2">
    <source>
        <dbReference type="EMBL" id="QOY87760.1"/>
    </source>
</evidence>
<feature type="domain" description="Transglutaminase-like" evidence="1">
    <location>
        <begin position="176"/>
        <end position="241"/>
    </location>
</feature>
<dbReference type="EMBL" id="CP063849">
    <property type="protein sequence ID" value="QOY87760.1"/>
    <property type="molecule type" value="Genomic_DNA"/>
</dbReference>
<protein>
    <submittedName>
        <fullName evidence="2">Transglutaminase family protein</fullName>
    </submittedName>
</protein>
<dbReference type="InterPro" id="IPR002931">
    <property type="entry name" value="Transglutaminase-like"/>
</dbReference>
<reference evidence="2 3" key="1">
    <citation type="submission" date="2020-10" db="EMBL/GenBank/DDBJ databases">
        <title>Complete genome sequence of Paludibaculum fermentans P105T, a facultatively anaerobic acidobacterium capable of dissimilatory Fe(III) reduction.</title>
        <authorList>
            <person name="Dedysh S.N."/>
            <person name="Beletsky A.V."/>
            <person name="Kulichevskaya I.S."/>
            <person name="Mardanov A.V."/>
            <person name="Ravin N.V."/>
        </authorList>
    </citation>
    <scope>NUCLEOTIDE SEQUENCE [LARGE SCALE GENOMIC DNA]</scope>
    <source>
        <strain evidence="2 3">P105</strain>
    </source>
</reference>
<dbReference type="PANTHER" id="PTHR33490">
    <property type="entry name" value="BLR5614 PROTEIN-RELATED"/>
    <property type="match status" value="1"/>
</dbReference>
<evidence type="ECO:0000313" key="3">
    <source>
        <dbReference type="Proteomes" id="UP000593892"/>
    </source>
</evidence>
<name>A0A7S7SL65_PALFE</name>
<dbReference type="KEGG" id="pfer:IRI77_34300"/>
<sequence length="292" mass="32171">MTYRATHTTTYTYSEPVSICHNEVHLRPRSGYRQTVIDSSITVLPDPGHLYSRSDYFGNETTFFSIHEPHSRLIISSESLVEVRPATVLDPAATPVWEDVRAEVRAHRGGAALEAFQYVFPSQYVKAGPEFASFAEPSFPAGRPILKGLMDLSHRIFTQFRYDPRATTVATPVDEVLRARHGVCQDFAHVMIGALRSIGLPARYVSGYLRSNPNLVGAEESHAWVSAYCPGHGWLDIDPTNDLLPSEAHITLAWGRDYGDVTPVRGVALGGGEQLISVRVRVAPEKAAVATD</sequence>
<dbReference type="SUPFAM" id="SSF54001">
    <property type="entry name" value="Cysteine proteinases"/>
    <property type="match status" value="1"/>
</dbReference>
<dbReference type="PANTHER" id="PTHR33490:SF7">
    <property type="entry name" value="BLR2979 PROTEIN"/>
    <property type="match status" value="1"/>
</dbReference>
<dbReference type="InterPro" id="IPR038765">
    <property type="entry name" value="Papain-like_cys_pep_sf"/>
</dbReference>
<dbReference type="Gene3D" id="3.10.620.30">
    <property type="match status" value="1"/>
</dbReference>
<keyword evidence="3" id="KW-1185">Reference proteome</keyword>
<gene>
    <name evidence="2" type="ORF">IRI77_34300</name>
</gene>
<dbReference type="RefSeq" id="WP_194449427.1">
    <property type="nucleotide sequence ID" value="NZ_CP063849.1"/>
</dbReference>
<evidence type="ECO:0000259" key="1">
    <source>
        <dbReference type="SMART" id="SM00460"/>
    </source>
</evidence>
<dbReference type="AlphaFoldDB" id="A0A7S7SL65"/>
<dbReference type="Proteomes" id="UP000593892">
    <property type="component" value="Chromosome"/>
</dbReference>